<name>A0A9P9BKF9_9PEZI</name>
<dbReference type="OrthoDB" id="4293678at2759"/>
<gene>
    <name evidence="1" type="ORF">B0I36DRAFT_366133</name>
</gene>
<reference evidence="1" key="1">
    <citation type="journal article" date="2021" name="Nat. Commun.">
        <title>Genetic determinants of endophytism in the Arabidopsis root mycobiome.</title>
        <authorList>
            <person name="Mesny F."/>
            <person name="Miyauchi S."/>
            <person name="Thiergart T."/>
            <person name="Pickel B."/>
            <person name="Atanasova L."/>
            <person name="Karlsson M."/>
            <person name="Huettel B."/>
            <person name="Barry K.W."/>
            <person name="Haridas S."/>
            <person name="Chen C."/>
            <person name="Bauer D."/>
            <person name="Andreopoulos W."/>
            <person name="Pangilinan J."/>
            <person name="LaButti K."/>
            <person name="Riley R."/>
            <person name="Lipzen A."/>
            <person name="Clum A."/>
            <person name="Drula E."/>
            <person name="Henrissat B."/>
            <person name="Kohler A."/>
            <person name="Grigoriev I.V."/>
            <person name="Martin F.M."/>
            <person name="Hacquard S."/>
        </authorList>
    </citation>
    <scope>NUCLEOTIDE SEQUENCE</scope>
    <source>
        <strain evidence="1">MPI-CAGE-CH-0230</strain>
    </source>
</reference>
<dbReference type="Proteomes" id="UP000756346">
    <property type="component" value="Unassembled WGS sequence"/>
</dbReference>
<keyword evidence="2" id="KW-1185">Reference proteome</keyword>
<organism evidence="1 2">
    <name type="scientific">Microdochium trichocladiopsis</name>
    <dbReference type="NCBI Taxonomy" id="1682393"/>
    <lineage>
        <taxon>Eukaryota</taxon>
        <taxon>Fungi</taxon>
        <taxon>Dikarya</taxon>
        <taxon>Ascomycota</taxon>
        <taxon>Pezizomycotina</taxon>
        <taxon>Sordariomycetes</taxon>
        <taxon>Xylariomycetidae</taxon>
        <taxon>Xylariales</taxon>
        <taxon>Microdochiaceae</taxon>
        <taxon>Microdochium</taxon>
    </lineage>
</organism>
<evidence type="ECO:0000313" key="1">
    <source>
        <dbReference type="EMBL" id="KAH7026589.1"/>
    </source>
</evidence>
<accession>A0A9P9BKF9</accession>
<proteinExistence type="predicted"/>
<comment type="caution">
    <text evidence="1">The sequence shown here is derived from an EMBL/GenBank/DDBJ whole genome shotgun (WGS) entry which is preliminary data.</text>
</comment>
<evidence type="ECO:0000313" key="2">
    <source>
        <dbReference type="Proteomes" id="UP000756346"/>
    </source>
</evidence>
<protein>
    <submittedName>
        <fullName evidence="1">Uncharacterized protein</fullName>
    </submittedName>
</protein>
<dbReference type="AlphaFoldDB" id="A0A9P9BKF9"/>
<dbReference type="GeneID" id="70188791"/>
<dbReference type="EMBL" id="JAGTJQ010000008">
    <property type="protein sequence ID" value="KAH7026589.1"/>
    <property type="molecule type" value="Genomic_DNA"/>
</dbReference>
<dbReference type="RefSeq" id="XP_046009806.1">
    <property type="nucleotide sequence ID" value="XM_046159245.1"/>
</dbReference>
<sequence length="98" mass="11055">MARQNSFASSNPPATELVTQNTTARYLKRARLQRLLEQLFPGHTQFSIEASAPMQCPATSPWSNKKLTGIGLQMKDDQWCFSAPRKVSDDDIDNVRDE</sequence>